<keyword evidence="3" id="KW-1185">Reference proteome</keyword>
<reference evidence="3" key="1">
    <citation type="submission" date="2016-06" db="EMBL/GenBank/DDBJ databases">
        <title>Four novel species of enterococci isolated from chicken manure.</title>
        <authorList>
            <person name="Van Tyne D."/>
        </authorList>
    </citation>
    <scope>NUCLEOTIDE SEQUENCE [LARGE SCALE GENOMIC DNA]</scope>
    <source>
        <strain evidence="3">JM9A</strain>
    </source>
</reference>
<sequence>MISVCMATFNGEKYLEAQIDSILKQLQPTDELIVSDDGSTDTTLQLLQNYQAADLRVRLVAGPKKGLIRNFENAIKQARGEIIFLADQDDVWLPEKVAAMVAVFREQPQVQVVIGDLTVTDVELHPLEPSFFQMKQVKTGFWRNIWKNGYIGAGMAFRSQLKEKILPFPEKLPMHDMWIGLLAEPDIVLLQRPLTLYRRHGDNASELQTTTSLRQKISWRFHLILALARRKKRW</sequence>
<dbReference type="Gene3D" id="3.90.550.10">
    <property type="entry name" value="Spore Coat Polysaccharide Biosynthesis Protein SpsA, Chain A"/>
    <property type="match status" value="1"/>
</dbReference>
<dbReference type="EMBL" id="MAEI02000001">
    <property type="protein sequence ID" value="MEO1781735.1"/>
    <property type="molecule type" value="Genomic_DNA"/>
</dbReference>
<evidence type="ECO:0000259" key="1">
    <source>
        <dbReference type="Pfam" id="PF00535"/>
    </source>
</evidence>
<dbReference type="PANTHER" id="PTHR22916">
    <property type="entry name" value="GLYCOSYLTRANSFERASE"/>
    <property type="match status" value="1"/>
</dbReference>
<organism evidence="2 3">
    <name type="scientific">Enterococcus diestrammenae</name>
    <dbReference type="NCBI Taxonomy" id="1155073"/>
    <lineage>
        <taxon>Bacteria</taxon>
        <taxon>Bacillati</taxon>
        <taxon>Bacillota</taxon>
        <taxon>Bacilli</taxon>
        <taxon>Lactobacillales</taxon>
        <taxon>Enterococcaceae</taxon>
        <taxon>Enterococcus</taxon>
    </lineage>
</organism>
<proteinExistence type="predicted"/>
<evidence type="ECO:0000313" key="3">
    <source>
        <dbReference type="Proteomes" id="UP001429357"/>
    </source>
</evidence>
<dbReference type="CDD" id="cd04196">
    <property type="entry name" value="GT_2_like_d"/>
    <property type="match status" value="1"/>
</dbReference>
<dbReference type="Proteomes" id="UP001429357">
    <property type="component" value="Unassembled WGS sequence"/>
</dbReference>
<dbReference type="InterPro" id="IPR029044">
    <property type="entry name" value="Nucleotide-diphossugar_trans"/>
</dbReference>
<evidence type="ECO:0000313" key="2">
    <source>
        <dbReference type="EMBL" id="MEO1781735.1"/>
    </source>
</evidence>
<feature type="domain" description="Glycosyltransferase 2-like" evidence="1">
    <location>
        <begin position="3"/>
        <end position="162"/>
    </location>
</feature>
<comment type="caution">
    <text evidence="2">The sequence shown here is derived from an EMBL/GenBank/DDBJ whole genome shotgun (WGS) entry which is preliminary data.</text>
</comment>
<gene>
    <name evidence="2" type="ORF">BAU18_001323</name>
</gene>
<protein>
    <recommendedName>
        <fullName evidence="1">Glycosyltransferase 2-like domain-containing protein</fullName>
    </recommendedName>
</protein>
<dbReference type="Pfam" id="PF00535">
    <property type="entry name" value="Glycos_transf_2"/>
    <property type="match status" value="1"/>
</dbReference>
<reference evidence="2 3" key="2">
    <citation type="submission" date="2024-02" db="EMBL/GenBank/DDBJ databases">
        <title>The Genome Sequence of Enterococcus diestrammenae JM9A.</title>
        <authorList>
            <person name="Earl A."/>
            <person name="Manson A."/>
            <person name="Gilmore M."/>
            <person name="Sanders J."/>
            <person name="Shea T."/>
            <person name="Howe W."/>
            <person name="Livny J."/>
            <person name="Cuomo C."/>
            <person name="Neafsey D."/>
            <person name="Birren B."/>
        </authorList>
    </citation>
    <scope>NUCLEOTIDE SEQUENCE [LARGE SCALE GENOMIC DNA]</scope>
    <source>
        <strain evidence="2 3">JM9A</strain>
    </source>
</reference>
<dbReference type="SUPFAM" id="SSF53448">
    <property type="entry name" value="Nucleotide-diphospho-sugar transferases"/>
    <property type="match status" value="1"/>
</dbReference>
<name>A0ABV0F1D1_9ENTE</name>
<dbReference type="PANTHER" id="PTHR22916:SF3">
    <property type="entry name" value="UDP-GLCNAC:BETAGAL BETA-1,3-N-ACETYLGLUCOSAMINYLTRANSFERASE-LIKE PROTEIN 1"/>
    <property type="match status" value="1"/>
</dbReference>
<accession>A0ABV0F1D1</accession>
<dbReference type="InterPro" id="IPR001173">
    <property type="entry name" value="Glyco_trans_2-like"/>
</dbReference>
<dbReference type="RefSeq" id="WP_161868452.1">
    <property type="nucleotide sequence ID" value="NZ_MAEI02000001.1"/>
</dbReference>